<dbReference type="EMBL" id="JAACJS010000015">
    <property type="protein sequence ID" value="NCI51698.1"/>
    <property type="molecule type" value="Genomic_DNA"/>
</dbReference>
<dbReference type="InterPro" id="IPR029045">
    <property type="entry name" value="ClpP/crotonase-like_dom_sf"/>
</dbReference>
<keyword evidence="4" id="KW-1185">Reference proteome</keyword>
<dbReference type="CDD" id="cd07563">
    <property type="entry name" value="Peptidase_S41_IRBP"/>
    <property type="match status" value="1"/>
</dbReference>
<feature type="signal peptide" evidence="1">
    <location>
        <begin position="1"/>
        <end position="18"/>
    </location>
</feature>
<dbReference type="PANTHER" id="PTHR32060">
    <property type="entry name" value="TAIL-SPECIFIC PROTEASE"/>
    <property type="match status" value="1"/>
</dbReference>
<evidence type="ECO:0000256" key="1">
    <source>
        <dbReference type="SAM" id="SignalP"/>
    </source>
</evidence>
<dbReference type="SUPFAM" id="SSF52096">
    <property type="entry name" value="ClpP/crotonase"/>
    <property type="match status" value="1"/>
</dbReference>
<organism evidence="3 4">
    <name type="scientific">Sediminibacterium roseum</name>
    <dbReference type="NCBI Taxonomy" id="1978412"/>
    <lineage>
        <taxon>Bacteria</taxon>
        <taxon>Pseudomonadati</taxon>
        <taxon>Bacteroidota</taxon>
        <taxon>Chitinophagia</taxon>
        <taxon>Chitinophagales</taxon>
        <taxon>Chitinophagaceae</taxon>
        <taxon>Sediminibacterium</taxon>
    </lineage>
</organism>
<dbReference type="RefSeq" id="WP_161819970.1">
    <property type="nucleotide sequence ID" value="NZ_JAACJS010000015.1"/>
</dbReference>
<protein>
    <submittedName>
        <fullName evidence="3">S41 family peptidase</fullName>
    </submittedName>
</protein>
<comment type="caution">
    <text evidence="3">The sequence shown here is derived from an EMBL/GenBank/DDBJ whole genome shotgun (WGS) entry which is preliminary data.</text>
</comment>
<reference evidence="3 4" key="1">
    <citation type="submission" date="2020-01" db="EMBL/GenBank/DDBJ databases">
        <title>Genome analysis.</title>
        <authorList>
            <person name="Wu S."/>
            <person name="Wang G."/>
        </authorList>
    </citation>
    <scope>NUCLEOTIDE SEQUENCE [LARGE SCALE GENOMIC DNA]</scope>
    <source>
        <strain evidence="3 4">SYL130</strain>
    </source>
</reference>
<feature type="chain" id="PRO_5046167584" evidence="1">
    <location>
        <begin position="19"/>
        <end position="471"/>
    </location>
</feature>
<dbReference type="Proteomes" id="UP000753802">
    <property type="component" value="Unassembled WGS sequence"/>
</dbReference>
<feature type="domain" description="Tail specific protease" evidence="2">
    <location>
        <begin position="248"/>
        <end position="448"/>
    </location>
</feature>
<evidence type="ECO:0000259" key="2">
    <source>
        <dbReference type="Pfam" id="PF03572"/>
    </source>
</evidence>
<proteinExistence type="predicted"/>
<name>A0ABX0A2Q6_9BACT</name>
<dbReference type="Pfam" id="PF03572">
    <property type="entry name" value="Peptidase_S41"/>
    <property type="match status" value="1"/>
</dbReference>
<dbReference type="InterPro" id="IPR005151">
    <property type="entry name" value="Tail-specific_protease"/>
</dbReference>
<evidence type="ECO:0000313" key="3">
    <source>
        <dbReference type="EMBL" id="NCI51698.1"/>
    </source>
</evidence>
<evidence type="ECO:0000313" key="4">
    <source>
        <dbReference type="Proteomes" id="UP000753802"/>
    </source>
</evidence>
<accession>A0ABX0A2Q6</accession>
<gene>
    <name evidence="3" type="ORF">GWC95_17370</name>
</gene>
<keyword evidence="1" id="KW-0732">Signal</keyword>
<sequence length="471" mass="52892">MRTIFLWCTLAVSSLANAQTIVYKKTDAPGFASRSISKNEMKEDIAFWLKVMEESHVDLYHAISKDSLLKMENKLLEDVKDSLSQKQAVLIIGKLAAALNEGHIGLPSSASTDMTYANTLRFPFFIGRVKDSAWVVSYDVSAEHKVGAEAEIVAVNNIPVYLLNRQFSQYFGGLNAWRKQQIGTYVRKLFFLNNLVSPFTVDAVTADGRKISVVTEGFSRTQADSISKALNATQTQKKTYSFEMRSDNIAYINYRSMEDWKEEPFEAFLRSSFTKIREADARGLIIDLRENSGGNSYYGQLFADYFSGKKRRFAGGMKWKVSSHYKNFIKEKGDEDVAYASKPDGFMFTYQSKPKKPGNNPLRYKGNVVVLIGPGTFSSANMFADGIKSYHLATVMGEPTAESGNDYGEMFNFMLPNTHIIARASTKMFTRADGDERNFDSVIPDITVVGPSQKKDTVLETAVDWILKNKK</sequence>
<dbReference type="PANTHER" id="PTHR32060:SF22">
    <property type="entry name" value="CARBOXYL-TERMINAL-PROCESSING PEPTIDASE 3, CHLOROPLASTIC"/>
    <property type="match status" value="1"/>
</dbReference>
<dbReference type="Gene3D" id="3.90.226.10">
    <property type="entry name" value="2-enoyl-CoA Hydratase, Chain A, domain 1"/>
    <property type="match status" value="1"/>
</dbReference>